<proteinExistence type="predicted"/>
<reference evidence="3" key="1">
    <citation type="submission" date="2013-10" db="EMBL/GenBank/DDBJ databases">
        <title>Draft genome sequence of Clostridium botulinum type B strain Osaka05.</title>
        <authorList>
            <person name="Sakaguchi Y."/>
            <person name="Hosomi K."/>
            <person name="Uchiyama J."/>
            <person name="Ogura Y."/>
            <person name="Sakaguchi M."/>
            <person name="Kohda T."/>
            <person name="Mukamoto M."/>
            <person name="Misawa N."/>
            <person name="Matsuzaki S."/>
            <person name="Hayashi T."/>
            <person name="Kozaki S."/>
        </authorList>
    </citation>
    <scope>NUCLEOTIDE SEQUENCE</scope>
    <source>
        <strain evidence="3">Osaka05</strain>
    </source>
</reference>
<dbReference type="Pfam" id="PF03787">
    <property type="entry name" value="RAMPs"/>
    <property type="match status" value="1"/>
</dbReference>
<sequence length="301" mass="33946">MYKDKEIIYIKALTPIHAGAGQTLENVDMPIQRERHSNIPKVEASSLKGSIKHALYNKFKNDKGELDDNDKTELYTIFGPEDSGEDYASAVGFTDAKLLFFPIKSATDIFKLITCPYVLKRWVEDSQLQDNSNENLKTALNYLNISEGKCITDSNVPIILEEYIFEKDSDINRHIKELLNTIEGLDNNRIVILNDSDFIDLVTMYTEVITRNKIDVRTGAAEGTGLFTEEYLPSETILYFMVLASPSFNVNNQKNSQEVLDYFNENVDKVFQIGGNAAIGKGFVKRSGKVGASKNEQSKER</sequence>
<evidence type="ECO:0000313" key="3">
    <source>
        <dbReference type="EMBL" id="GAE02691.1"/>
    </source>
</evidence>
<accession>A0A0S6U300</accession>
<feature type="domain" description="CRISPR type III-associated protein" evidence="2">
    <location>
        <begin position="10"/>
        <end position="285"/>
    </location>
</feature>
<dbReference type="PANTHER" id="PTHR36700">
    <property type="entry name" value="CRISPR SYSTEM CMR SUBUNIT CMR4"/>
    <property type="match status" value="1"/>
</dbReference>
<dbReference type="AlphaFoldDB" id="A0A0S6U300"/>
<keyword evidence="1" id="KW-0051">Antiviral defense</keyword>
<organism evidence="3">
    <name type="scientific">Clostridium botulinum B str. Osaka05</name>
    <dbReference type="NCBI Taxonomy" id="1407017"/>
    <lineage>
        <taxon>Bacteria</taxon>
        <taxon>Bacillati</taxon>
        <taxon>Bacillota</taxon>
        <taxon>Clostridia</taxon>
        <taxon>Eubacteriales</taxon>
        <taxon>Clostridiaceae</taxon>
        <taxon>Clostridium</taxon>
    </lineage>
</organism>
<dbReference type="NCBIfam" id="TIGR02580">
    <property type="entry name" value="cas_RAMP_Cmr4"/>
    <property type="match status" value="1"/>
</dbReference>
<dbReference type="Proteomes" id="UP000054164">
    <property type="component" value="Unassembled WGS sequence"/>
</dbReference>
<dbReference type="InterPro" id="IPR013410">
    <property type="entry name" value="CRISPR-assoc_RAMP_Cmr4"/>
</dbReference>
<dbReference type="RefSeq" id="WP_030035466.1">
    <property type="nucleotide sequence ID" value="NZ_DF384213.1"/>
</dbReference>
<dbReference type="EMBL" id="DF384213">
    <property type="protein sequence ID" value="GAE02691.1"/>
    <property type="molecule type" value="Genomic_DNA"/>
</dbReference>
<name>A0A0S6U300_CLOBO</name>
<evidence type="ECO:0000259" key="2">
    <source>
        <dbReference type="Pfam" id="PF03787"/>
    </source>
</evidence>
<gene>
    <name evidence="3" type="ORF">CBO05C_2381</name>
</gene>
<protein>
    <recommendedName>
        <fullName evidence="2">CRISPR type III-associated protein domain-containing protein</fullName>
    </recommendedName>
</protein>
<dbReference type="InterPro" id="IPR005537">
    <property type="entry name" value="RAMP_III_fam"/>
</dbReference>
<dbReference type="GO" id="GO:0051607">
    <property type="term" value="P:defense response to virus"/>
    <property type="evidence" value="ECO:0007669"/>
    <property type="project" value="UniProtKB-KW"/>
</dbReference>
<evidence type="ECO:0000256" key="1">
    <source>
        <dbReference type="ARBA" id="ARBA00023118"/>
    </source>
</evidence>
<dbReference type="PANTHER" id="PTHR36700:SF1">
    <property type="entry name" value="CRISPR SYSTEM CMR SUBUNIT CMR4"/>
    <property type="match status" value="1"/>
</dbReference>
<dbReference type="HOGENOM" id="CLU_047795_0_0_9"/>